<organism evidence="1">
    <name type="scientific">viral metagenome</name>
    <dbReference type="NCBI Taxonomy" id="1070528"/>
    <lineage>
        <taxon>unclassified sequences</taxon>
        <taxon>metagenomes</taxon>
        <taxon>organismal metagenomes</taxon>
    </lineage>
</organism>
<accession>A0A6C0JYB6</accession>
<proteinExistence type="predicted"/>
<protein>
    <submittedName>
        <fullName evidence="1">Uncharacterized protein</fullName>
    </submittedName>
</protein>
<evidence type="ECO:0000313" key="1">
    <source>
        <dbReference type="EMBL" id="QHU10765.1"/>
    </source>
</evidence>
<sequence length="134" mass="15650">MKFTLLIFSFLSRNVPQMTINQHAFNKRQRDPFSGYDQRYLINSTTTELCNTCNATIVNTHIQIHADNSSTSEQIYNFKKMFAQLALLNYLKREDESEVNKIAAIENHDQQFNDNPHPYKPNLLAGGLFKDWDF</sequence>
<dbReference type="EMBL" id="MN740771">
    <property type="protein sequence ID" value="QHU10765.1"/>
    <property type="molecule type" value="Genomic_DNA"/>
</dbReference>
<dbReference type="AlphaFoldDB" id="A0A6C0JYB6"/>
<reference evidence="1" key="1">
    <citation type="journal article" date="2020" name="Nature">
        <title>Giant virus diversity and host interactions through global metagenomics.</title>
        <authorList>
            <person name="Schulz F."/>
            <person name="Roux S."/>
            <person name="Paez-Espino D."/>
            <person name="Jungbluth S."/>
            <person name="Walsh D.A."/>
            <person name="Denef V.J."/>
            <person name="McMahon K.D."/>
            <person name="Konstantinidis K.T."/>
            <person name="Eloe-Fadrosh E.A."/>
            <person name="Kyrpides N.C."/>
            <person name="Woyke T."/>
        </authorList>
    </citation>
    <scope>NUCLEOTIDE SEQUENCE</scope>
    <source>
        <strain evidence="1">GVMAG-S-1101165-83</strain>
    </source>
</reference>
<name>A0A6C0JYB6_9ZZZZ</name>